<protein>
    <submittedName>
        <fullName evidence="2">Uncharacterized protein</fullName>
    </submittedName>
</protein>
<feature type="compositionally biased region" description="Polar residues" evidence="1">
    <location>
        <begin position="236"/>
        <end position="246"/>
    </location>
</feature>
<keyword evidence="3" id="KW-1185">Reference proteome</keyword>
<sequence length="484" mass="54342">MVASDLIGPALVEVVITSLASGQQLHNDSSSQHRIDQLRKYSSQDDEVVFNQQERRENSFINHTQDCVKRDENGGDQNPKSITSAFGFHPIGKSPSSKVRGHHRTSSGQHGMNQLRSCSRAPSAFPNPQSSTTKPFITANTVRTNKLPSERYHHSYRGYSCKQANPSSDEEPTAVGSFKSNHTQKLFGTVSFQALLLLSPKCSLQQPEFANSPAKSRQTSSKTKQGARKYCRPVPQKSTNKRQPSTLKKGILKDTECAKFATTKTEQATVTSSIGSLESGNPGENQVLPSIQSALVLKDPVPPLTEDHKEQFPGDIRGPQLPRRRDAVCNEIEKKTSRVKINGSRMSLHDMRVDLGELTKRRRICERLLESSELQTEPQPTEEDNIFLREYLNSQKSGRRMAICLEIEKTTSRFKVNGARLSLHHMRAELGGLDEHDIAEETIEEMLNKPHDVAINSNGDQRREKKRRRTTTAIRKFITDFSRM</sequence>
<dbReference type="EMBL" id="MU827808">
    <property type="protein sequence ID" value="KAJ7325330.1"/>
    <property type="molecule type" value="Genomic_DNA"/>
</dbReference>
<evidence type="ECO:0000313" key="2">
    <source>
        <dbReference type="EMBL" id="KAJ7325330.1"/>
    </source>
</evidence>
<feature type="compositionally biased region" description="Polar residues" evidence="1">
    <location>
        <begin position="75"/>
        <end position="84"/>
    </location>
</feature>
<dbReference type="Proteomes" id="UP001163046">
    <property type="component" value="Unassembled WGS sequence"/>
</dbReference>
<organism evidence="2 3">
    <name type="scientific">Desmophyllum pertusum</name>
    <dbReference type="NCBI Taxonomy" id="174260"/>
    <lineage>
        <taxon>Eukaryota</taxon>
        <taxon>Metazoa</taxon>
        <taxon>Cnidaria</taxon>
        <taxon>Anthozoa</taxon>
        <taxon>Hexacorallia</taxon>
        <taxon>Scleractinia</taxon>
        <taxon>Caryophylliina</taxon>
        <taxon>Caryophylliidae</taxon>
        <taxon>Desmophyllum</taxon>
    </lineage>
</organism>
<name>A0A9W9Y937_9CNID</name>
<comment type="caution">
    <text evidence="2">The sequence shown here is derived from an EMBL/GenBank/DDBJ whole genome shotgun (WGS) entry which is preliminary data.</text>
</comment>
<evidence type="ECO:0000313" key="3">
    <source>
        <dbReference type="Proteomes" id="UP001163046"/>
    </source>
</evidence>
<gene>
    <name evidence="2" type="ORF">OS493_029875</name>
</gene>
<feature type="compositionally biased region" description="Polar residues" evidence="1">
    <location>
        <begin position="126"/>
        <end position="140"/>
    </location>
</feature>
<evidence type="ECO:0000256" key="1">
    <source>
        <dbReference type="SAM" id="MobiDB-lite"/>
    </source>
</evidence>
<feature type="region of interest" description="Disordered" evidence="1">
    <location>
        <begin position="207"/>
        <end position="249"/>
    </location>
</feature>
<feature type="compositionally biased region" description="Polar residues" evidence="1">
    <location>
        <begin position="207"/>
        <end position="224"/>
    </location>
</feature>
<feature type="region of interest" description="Disordered" evidence="1">
    <location>
        <begin position="303"/>
        <end position="322"/>
    </location>
</feature>
<feature type="region of interest" description="Disordered" evidence="1">
    <location>
        <begin position="66"/>
        <end position="140"/>
    </location>
</feature>
<proteinExistence type="predicted"/>
<dbReference type="AlphaFoldDB" id="A0A9W9Y937"/>
<feature type="compositionally biased region" description="Polar residues" evidence="1">
    <location>
        <begin position="106"/>
        <end position="117"/>
    </location>
</feature>
<reference evidence="2" key="1">
    <citation type="submission" date="2023-01" db="EMBL/GenBank/DDBJ databases">
        <title>Genome assembly of the deep-sea coral Lophelia pertusa.</title>
        <authorList>
            <person name="Herrera S."/>
            <person name="Cordes E."/>
        </authorList>
    </citation>
    <scope>NUCLEOTIDE SEQUENCE</scope>
    <source>
        <strain evidence="2">USNM1676648</strain>
        <tissue evidence="2">Polyp</tissue>
    </source>
</reference>
<accession>A0A9W9Y937</accession>